<dbReference type="EMBL" id="LGSS01000014">
    <property type="protein sequence ID" value="KNF07653.1"/>
    <property type="molecule type" value="Genomic_DNA"/>
</dbReference>
<keyword evidence="5" id="KW-1185">Reference proteome</keyword>
<dbReference type="Pfam" id="PF03459">
    <property type="entry name" value="TOBE"/>
    <property type="match status" value="1"/>
</dbReference>
<accession>A0A0L0W7V1</accession>
<organism evidence="4 5">
    <name type="scientific">Gottschalkia purinilytica</name>
    <name type="common">Clostridium purinilyticum</name>
    <dbReference type="NCBI Taxonomy" id="1503"/>
    <lineage>
        <taxon>Bacteria</taxon>
        <taxon>Bacillati</taxon>
        <taxon>Bacillota</taxon>
        <taxon>Tissierellia</taxon>
        <taxon>Tissierellales</taxon>
        <taxon>Gottschalkiaceae</taxon>
        <taxon>Gottschalkia</taxon>
    </lineage>
</organism>
<evidence type="ECO:0000256" key="2">
    <source>
        <dbReference type="PROSITE-ProRule" id="PRU01213"/>
    </source>
</evidence>
<evidence type="ECO:0000313" key="4">
    <source>
        <dbReference type="EMBL" id="KNF07653.1"/>
    </source>
</evidence>
<dbReference type="PROSITE" id="PS51866">
    <property type="entry name" value="MOP"/>
    <property type="match status" value="1"/>
</dbReference>
<protein>
    <submittedName>
        <fullName evidence="4">Molybdenum-pterin binding domain</fullName>
    </submittedName>
</protein>
<dbReference type="Proteomes" id="UP000037267">
    <property type="component" value="Unassembled WGS sequence"/>
</dbReference>
<sequence length="69" mass="7492">MKVSARNQIPGRIFKINEGAVNAIVEIKVSEDIIISSTISMESIKELNLKVGSRAYAVIKSTSVMIGIE</sequence>
<feature type="domain" description="Mop" evidence="3">
    <location>
        <begin position="2"/>
        <end position="68"/>
    </location>
</feature>
<dbReference type="InterPro" id="IPR008995">
    <property type="entry name" value="Mo/tungstate-bd_C_term_dom"/>
</dbReference>
<dbReference type="GO" id="GO:0015689">
    <property type="term" value="P:molybdate ion transport"/>
    <property type="evidence" value="ECO:0007669"/>
    <property type="project" value="InterPro"/>
</dbReference>
<dbReference type="InterPro" id="IPR005116">
    <property type="entry name" value="Transp-assoc_OB_typ1"/>
</dbReference>
<proteinExistence type="predicted"/>
<dbReference type="NCBIfam" id="TIGR00638">
    <property type="entry name" value="Mop"/>
    <property type="match status" value="1"/>
</dbReference>
<keyword evidence="1 2" id="KW-0500">Molybdenum</keyword>
<dbReference type="Gene3D" id="2.40.50.100">
    <property type="match status" value="1"/>
</dbReference>
<dbReference type="AlphaFoldDB" id="A0A0L0W7V1"/>
<dbReference type="STRING" id="1503.CLPU_14c00710"/>
<dbReference type="PATRIC" id="fig|1503.3.peg.535"/>
<evidence type="ECO:0000256" key="1">
    <source>
        <dbReference type="ARBA" id="ARBA00022505"/>
    </source>
</evidence>
<gene>
    <name evidence="4" type="ORF">CLPU_14c00710</name>
</gene>
<reference evidence="5" key="1">
    <citation type="submission" date="2015-07" db="EMBL/GenBank/DDBJ databases">
        <title>Draft genome sequence of the purine-degrading Gottschalkia purinilyticum DSM 1384 (formerly Clostridium purinilyticum).</title>
        <authorList>
            <person name="Poehlein A."/>
            <person name="Schiel-Bengelsdorf B."/>
            <person name="Bengelsdorf F.R."/>
            <person name="Daniel R."/>
            <person name="Duerre P."/>
        </authorList>
    </citation>
    <scope>NUCLEOTIDE SEQUENCE [LARGE SCALE GENOMIC DNA]</scope>
    <source>
        <strain evidence="5">DSM 1384</strain>
    </source>
</reference>
<dbReference type="RefSeq" id="WP_050356089.1">
    <property type="nucleotide sequence ID" value="NZ_LGSS01000014.1"/>
</dbReference>
<dbReference type="SUPFAM" id="SSF50331">
    <property type="entry name" value="MOP-like"/>
    <property type="match status" value="1"/>
</dbReference>
<name>A0A0L0W7V1_GOTPU</name>
<evidence type="ECO:0000313" key="5">
    <source>
        <dbReference type="Proteomes" id="UP000037267"/>
    </source>
</evidence>
<dbReference type="InterPro" id="IPR004606">
    <property type="entry name" value="Mop_domain"/>
</dbReference>
<comment type="caution">
    <text evidence="4">The sequence shown here is derived from an EMBL/GenBank/DDBJ whole genome shotgun (WGS) entry which is preliminary data.</text>
</comment>
<evidence type="ECO:0000259" key="3">
    <source>
        <dbReference type="PROSITE" id="PS51866"/>
    </source>
</evidence>